<sequence>MAKKKVLLFSDFGVDDIVAALYAYYSEEIEIVGVVADYGNVSKRDAIRNVKFIQEKTGISDIPVFGGAFSPLTGIPPVYYTNVHGPAGLGSIIPENYHDHMDLENFYEVTSLIDEYKDEIIIYSAGRLTSLATLFVLYPEKIKEIKEFYLMGGAFQSPGNVTPVAEANFYSDPYAANLVLQLSPKQIHIVPLDVTRYAILTPQMIDQLNDYYTEAKDEAGMLIKPMVDYYYDFYKKSQPDILGAPLHDLLAMWTITQDPSVQFKEVPVKVSVNSGSTFGQSSGDFRESSPKAAWPIHKVALSFNYKTFVEQIFATLTSGPSRG</sequence>
<dbReference type="InterPro" id="IPR023186">
    <property type="entry name" value="IUNH"/>
</dbReference>
<gene>
    <name evidence="4" type="ORF">D9X91_11865</name>
</gene>
<comment type="caution">
    <text evidence="4">The sequence shown here is derived from an EMBL/GenBank/DDBJ whole genome shotgun (WGS) entry which is preliminary data.</text>
</comment>
<keyword evidence="2" id="KW-0326">Glycosidase</keyword>
<dbReference type="PANTHER" id="PTHR12304">
    <property type="entry name" value="INOSINE-URIDINE PREFERRING NUCLEOSIDE HYDROLASE"/>
    <property type="match status" value="1"/>
</dbReference>
<evidence type="ECO:0000313" key="5">
    <source>
        <dbReference type="Proteomes" id="UP000276770"/>
    </source>
</evidence>
<dbReference type="InterPro" id="IPR001910">
    <property type="entry name" value="Inosine/uridine_hydrolase_dom"/>
</dbReference>
<dbReference type="CDD" id="cd00455">
    <property type="entry name" value="nuc_hydro"/>
    <property type="match status" value="1"/>
</dbReference>
<proteinExistence type="predicted"/>
<keyword evidence="5" id="KW-1185">Reference proteome</keyword>
<organism evidence="4 5">
    <name type="scientific">Falsibacillus albus</name>
    <dbReference type="NCBI Taxonomy" id="2478915"/>
    <lineage>
        <taxon>Bacteria</taxon>
        <taxon>Bacillati</taxon>
        <taxon>Bacillota</taxon>
        <taxon>Bacilli</taxon>
        <taxon>Bacillales</taxon>
        <taxon>Bacillaceae</taxon>
        <taxon>Falsibacillus</taxon>
    </lineage>
</organism>
<dbReference type="PANTHER" id="PTHR12304:SF4">
    <property type="entry name" value="URIDINE NUCLEOSIDASE"/>
    <property type="match status" value="1"/>
</dbReference>
<dbReference type="RefSeq" id="WP_121680838.1">
    <property type="nucleotide sequence ID" value="NZ_RCVZ01000007.1"/>
</dbReference>
<dbReference type="GO" id="GO:0008477">
    <property type="term" value="F:purine nucleosidase activity"/>
    <property type="evidence" value="ECO:0007669"/>
    <property type="project" value="TreeGrafter"/>
</dbReference>
<evidence type="ECO:0000256" key="1">
    <source>
        <dbReference type="ARBA" id="ARBA00022801"/>
    </source>
</evidence>
<dbReference type="GO" id="GO:0006152">
    <property type="term" value="P:purine nucleoside catabolic process"/>
    <property type="evidence" value="ECO:0007669"/>
    <property type="project" value="TreeGrafter"/>
</dbReference>
<keyword evidence="1 4" id="KW-0378">Hydrolase</keyword>
<feature type="domain" description="Inosine/uridine-preferring nucleoside hydrolase" evidence="3">
    <location>
        <begin position="6"/>
        <end position="309"/>
    </location>
</feature>
<reference evidence="4 5" key="1">
    <citation type="submission" date="2018-10" db="EMBL/GenBank/DDBJ databases">
        <title>Falsibacillus sp. genome draft.</title>
        <authorList>
            <person name="Shi S."/>
        </authorList>
    </citation>
    <scope>NUCLEOTIDE SEQUENCE [LARGE SCALE GENOMIC DNA]</scope>
    <source>
        <strain evidence="4 5">GY 10110</strain>
    </source>
</reference>
<name>A0A3L7JWT0_9BACI</name>
<evidence type="ECO:0000256" key="2">
    <source>
        <dbReference type="ARBA" id="ARBA00023295"/>
    </source>
</evidence>
<dbReference type="InterPro" id="IPR036452">
    <property type="entry name" value="Ribo_hydro-like"/>
</dbReference>
<accession>A0A3L7JWT0</accession>
<evidence type="ECO:0000259" key="3">
    <source>
        <dbReference type="Pfam" id="PF01156"/>
    </source>
</evidence>
<dbReference type="AlphaFoldDB" id="A0A3L7JWT0"/>
<dbReference type="GO" id="GO:0005829">
    <property type="term" value="C:cytosol"/>
    <property type="evidence" value="ECO:0007669"/>
    <property type="project" value="TreeGrafter"/>
</dbReference>
<dbReference type="Proteomes" id="UP000276770">
    <property type="component" value="Unassembled WGS sequence"/>
</dbReference>
<evidence type="ECO:0000313" key="4">
    <source>
        <dbReference type="EMBL" id="RLQ95183.1"/>
    </source>
</evidence>
<dbReference type="Gene3D" id="3.90.245.10">
    <property type="entry name" value="Ribonucleoside hydrolase-like"/>
    <property type="match status" value="1"/>
</dbReference>
<dbReference type="EMBL" id="RCVZ01000007">
    <property type="protein sequence ID" value="RLQ95183.1"/>
    <property type="molecule type" value="Genomic_DNA"/>
</dbReference>
<protein>
    <submittedName>
        <fullName evidence="4">Nucleoside hydrolase</fullName>
    </submittedName>
</protein>
<dbReference type="Pfam" id="PF01156">
    <property type="entry name" value="IU_nuc_hydro"/>
    <property type="match status" value="1"/>
</dbReference>
<dbReference type="OrthoDB" id="9797882at2"/>
<dbReference type="SUPFAM" id="SSF53590">
    <property type="entry name" value="Nucleoside hydrolase"/>
    <property type="match status" value="1"/>
</dbReference>